<name>A0AAE6ZG40_9BACT</name>
<dbReference type="Pfam" id="PF16344">
    <property type="entry name" value="FecR_C"/>
    <property type="match status" value="1"/>
</dbReference>
<dbReference type="EMBL" id="CP051205">
    <property type="protein sequence ID" value="QJB30887.1"/>
    <property type="molecule type" value="Genomic_DNA"/>
</dbReference>
<evidence type="ECO:0000313" key="4">
    <source>
        <dbReference type="EMBL" id="QJB30887.1"/>
    </source>
</evidence>
<keyword evidence="1" id="KW-0472">Membrane</keyword>
<evidence type="ECO:0000313" key="5">
    <source>
        <dbReference type="Proteomes" id="UP000502421"/>
    </source>
</evidence>
<proteinExistence type="predicted"/>
<reference evidence="5" key="1">
    <citation type="submission" date="2020-04" db="EMBL/GenBank/DDBJ databases">
        <authorList>
            <person name="Kittiwongwattana C."/>
        </authorList>
    </citation>
    <scope>NUCLEOTIDE SEQUENCE [LARGE SCALE GENOMIC DNA]</scope>
    <source>
        <strain evidence="5">1310</strain>
    </source>
</reference>
<dbReference type="GO" id="GO:0016989">
    <property type="term" value="F:sigma factor antagonist activity"/>
    <property type="evidence" value="ECO:0007669"/>
    <property type="project" value="TreeGrafter"/>
</dbReference>
<evidence type="ECO:0000259" key="3">
    <source>
        <dbReference type="Pfam" id="PF16344"/>
    </source>
</evidence>
<sequence>MSEGRIDDLVAKFFQQTCTPAEKRELAAWIEQSADDAALQRVLEHAWAHYEPVADLTPTASSRILDDILGRQEETGPVTARIRPMRRTWRYAAAAVTIVALAGGYIVWKSRPQTPPAPAVAQAVKKDVAPPGGNRATLTMADGSVIPLDSTMNNTVIAGSNVRIVKTDSGLVTYQQLAVQGAKPSYNTLAVPAGGQFRVILADGTKVWLNAMSSLRYPDMFPEGTRKVELTGEAYFEVSASAAQPFLVKVNDMELTVLGTSFNVMAYPDEAFVNTTLLSGKVVVKHHNVSLPLKQGYQAALNRRTGQVTITQADTNEAIAWKNGRFLFNGTPIKEIMLQLSRWYNIEVIYAGEVNEQFYAEIPRFANAAEALRILELTGKVHFRLEGRRVTVYP</sequence>
<dbReference type="Gene3D" id="3.55.50.30">
    <property type="match status" value="1"/>
</dbReference>
<dbReference type="InterPro" id="IPR032508">
    <property type="entry name" value="FecR_C"/>
</dbReference>
<dbReference type="Pfam" id="PF04773">
    <property type="entry name" value="FecR"/>
    <property type="match status" value="1"/>
</dbReference>
<keyword evidence="1" id="KW-1133">Transmembrane helix</keyword>
<feature type="domain" description="Protein FecR C-terminal" evidence="3">
    <location>
        <begin position="325"/>
        <end position="392"/>
    </location>
</feature>
<organism evidence="4 5">
    <name type="scientific">Chitinophaga oryzae</name>
    <dbReference type="NCBI Taxonomy" id="2725414"/>
    <lineage>
        <taxon>Bacteria</taxon>
        <taxon>Pseudomonadati</taxon>
        <taxon>Bacteroidota</taxon>
        <taxon>Chitinophagia</taxon>
        <taxon>Chitinophagales</taxon>
        <taxon>Chitinophagaceae</taxon>
        <taxon>Chitinophaga</taxon>
    </lineage>
</organism>
<dbReference type="Gene3D" id="2.60.120.1440">
    <property type="match status" value="1"/>
</dbReference>
<dbReference type="PANTHER" id="PTHR30273">
    <property type="entry name" value="PERIPLASMIC SIGNAL SENSOR AND SIGMA FACTOR ACTIVATOR FECR-RELATED"/>
    <property type="match status" value="1"/>
</dbReference>
<dbReference type="AlphaFoldDB" id="A0AAE6ZG40"/>
<dbReference type="Proteomes" id="UP000502421">
    <property type="component" value="Chromosome"/>
</dbReference>
<dbReference type="PANTHER" id="PTHR30273:SF2">
    <property type="entry name" value="PROTEIN FECR"/>
    <property type="match status" value="1"/>
</dbReference>
<accession>A0AAE6ZG40</accession>
<dbReference type="RefSeq" id="WP_168803165.1">
    <property type="nucleotide sequence ID" value="NZ_CP051205.1"/>
</dbReference>
<gene>
    <name evidence="4" type="ORF">HF329_06060</name>
</gene>
<evidence type="ECO:0000259" key="2">
    <source>
        <dbReference type="Pfam" id="PF04773"/>
    </source>
</evidence>
<feature type="domain" description="FecR protein" evidence="2">
    <location>
        <begin position="188"/>
        <end position="282"/>
    </location>
</feature>
<dbReference type="InterPro" id="IPR006860">
    <property type="entry name" value="FecR"/>
</dbReference>
<keyword evidence="1" id="KW-0812">Transmembrane</keyword>
<dbReference type="FunFam" id="2.60.120.1440:FF:000001">
    <property type="entry name" value="Putative anti-sigma factor"/>
    <property type="match status" value="1"/>
</dbReference>
<dbReference type="InterPro" id="IPR012373">
    <property type="entry name" value="Ferrdict_sens_TM"/>
</dbReference>
<dbReference type="KEGG" id="coy:HF329_06060"/>
<protein>
    <submittedName>
        <fullName evidence="4">FecR domain-containing protein</fullName>
    </submittedName>
</protein>
<feature type="transmembrane region" description="Helical" evidence="1">
    <location>
        <begin position="91"/>
        <end position="108"/>
    </location>
</feature>
<evidence type="ECO:0000256" key="1">
    <source>
        <dbReference type="SAM" id="Phobius"/>
    </source>
</evidence>